<dbReference type="STRING" id="61853.ENSNLEP00000031494"/>
<evidence type="ECO:0000256" key="4">
    <source>
        <dbReference type="ARBA" id="ARBA00023018"/>
    </source>
</evidence>
<evidence type="ECO:0000256" key="7">
    <source>
        <dbReference type="ARBA" id="ARBA00023257"/>
    </source>
</evidence>
<dbReference type="InterPro" id="IPR036719">
    <property type="entry name" value="Neuro-gated_channel_TM_sf"/>
</dbReference>
<evidence type="ECO:0000256" key="8">
    <source>
        <dbReference type="ARBA" id="ARBA00023286"/>
    </source>
</evidence>
<dbReference type="Proteomes" id="UP000001073">
    <property type="component" value="Chromosome 11"/>
</dbReference>
<dbReference type="InterPro" id="IPR049944">
    <property type="entry name" value="LGIC_TM_5-HT3"/>
</dbReference>
<keyword evidence="8" id="KW-1071">Ligand-gated ion channel</keyword>
<name>A0A2I3GJK7_NOMLE</name>
<keyword evidence="11" id="KW-0812">Transmembrane</keyword>
<keyword evidence="5" id="KW-0406">Ion transport</keyword>
<keyword evidence="6" id="KW-0675">Receptor</keyword>
<evidence type="ECO:0008006" key="14">
    <source>
        <dbReference type="Google" id="ProtNLM"/>
    </source>
</evidence>
<dbReference type="InParanoid" id="A0A2I3GJK7"/>
<keyword evidence="9" id="KW-0407">Ion channel</keyword>
<sequence length="353" mass="39672">SHLQLVTSFLWLNMWNPDECGGIKKSGMATENLWLSDVFIEQSVDQTPAGLMASMSTVKVTSNTISQCGWSASVNWTPSISPSMNRAAHSPSALLPTQVTWAWRRTSRSFQIRHRTSFRTRREWVLLGIQQRAIKVTMATNQYEQVAIRCRCRHRPSPYVVNFLVPSGILVAIDVLSFYLLLESGNCAPFKKTVLLGYSIFLLMMNDLLPATSTSSHASLVRPHPSRDQKRPGVYFALCLSLMVGSPLETIFITHLLHNPAPTPPREMLSLCSHFLFPHLHFSAPASFPVSLPPPVTLEPEVSAGAQQEHEAQKQYLMELWVQFSHAMDALLFCPYLLFMASSIITVRCLWNT</sequence>
<keyword evidence="11" id="KW-0472">Membrane</keyword>
<evidence type="ECO:0000256" key="9">
    <source>
        <dbReference type="ARBA" id="ARBA00023303"/>
    </source>
</evidence>
<dbReference type="Gene3D" id="1.20.58.390">
    <property type="entry name" value="Neurotransmitter-gated ion-channel transmembrane domain"/>
    <property type="match status" value="1"/>
</dbReference>
<accession>A0A2I3GJK7</accession>
<evidence type="ECO:0000256" key="10">
    <source>
        <dbReference type="ARBA" id="ARBA00034104"/>
    </source>
</evidence>
<dbReference type="SUPFAM" id="SSF90112">
    <property type="entry name" value="Neurotransmitter-gated ion-channel transmembrane pore"/>
    <property type="match status" value="1"/>
</dbReference>
<feature type="transmembrane region" description="Helical" evidence="11">
    <location>
        <begin position="194"/>
        <end position="212"/>
    </location>
</feature>
<evidence type="ECO:0000256" key="3">
    <source>
        <dbReference type="ARBA" id="ARBA00022729"/>
    </source>
</evidence>
<reference evidence="12 13" key="1">
    <citation type="submission" date="2012-10" db="EMBL/GenBank/DDBJ databases">
        <authorList>
            <consortium name="Gibbon Genome Sequencing Consortium"/>
        </authorList>
    </citation>
    <scope>NUCLEOTIDE SEQUENCE [LARGE SCALE GENOMIC DNA]</scope>
</reference>
<evidence type="ECO:0000256" key="2">
    <source>
        <dbReference type="ARBA" id="ARBA00022475"/>
    </source>
</evidence>
<evidence type="ECO:0000256" key="11">
    <source>
        <dbReference type="SAM" id="Phobius"/>
    </source>
</evidence>
<feature type="transmembrane region" description="Helical" evidence="11">
    <location>
        <begin position="159"/>
        <end position="182"/>
    </location>
</feature>
<keyword evidence="4" id="KW-0770">Synapse</keyword>
<feature type="transmembrane region" description="Helical" evidence="11">
    <location>
        <begin position="330"/>
        <end position="351"/>
    </location>
</feature>
<reference evidence="12" key="3">
    <citation type="submission" date="2025-09" db="UniProtKB">
        <authorList>
            <consortium name="Ensembl"/>
        </authorList>
    </citation>
    <scope>IDENTIFICATION</scope>
</reference>
<evidence type="ECO:0000313" key="12">
    <source>
        <dbReference type="Ensembl" id="ENSNLEP00000031494.1"/>
    </source>
</evidence>
<evidence type="ECO:0000313" key="13">
    <source>
        <dbReference type="Proteomes" id="UP000001073"/>
    </source>
</evidence>
<comment type="subcellular location">
    <subcellularLocation>
        <location evidence="10">Postsynaptic cell membrane</location>
        <topology evidence="10">Multi-pass membrane protein</topology>
    </subcellularLocation>
</comment>
<dbReference type="PANTHER" id="PTHR18945">
    <property type="entry name" value="NEUROTRANSMITTER GATED ION CHANNEL"/>
    <property type="match status" value="1"/>
</dbReference>
<dbReference type="InterPro" id="IPR038050">
    <property type="entry name" value="Neuro_actylchol_rec"/>
</dbReference>
<dbReference type="AlphaFoldDB" id="A0A2I3GJK7"/>
<evidence type="ECO:0000256" key="5">
    <source>
        <dbReference type="ARBA" id="ARBA00023065"/>
    </source>
</evidence>
<proteinExistence type="predicted"/>
<feature type="transmembrane region" description="Helical" evidence="11">
    <location>
        <begin position="233"/>
        <end position="257"/>
    </location>
</feature>
<keyword evidence="3" id="KW-0732">Signal</keyword>
<dbReference type="CDD" id="cd19063">
    <property type="entry name" value="LGIC_TM_5-HT3"/>
    <property type="match status" value="1"/>
</dbReference>
<dbReference type="GO" id="GO:0004888">
    <property type="term" value="F:transmembrane signaling receptor activity"/>
    <property type="evidence" value="ECO:0007669"/>
    <property type="project" value="InterPro"/>
</dbReference>
<dbReference type="GO" id="GO:0045211">
    <property type="term" value="C:postsynaptic membrane"/>
    <property type="evidence" value="ECO:0007669"/>
    <property type="project" value="UniProtKB-SubCell"/>
</dbReference>
<keyword evidence="7" id="KW-0628">Postsynaptic cell membrane</keyword>
<keyword evidence="2" id="KW-1003">Cell membrane</keyword>
<dbReference type="OMA" id="YIARMIC"/>
<keyword evidence="13" id="KW-1185">Reference proteome</keyword>
<reference evidence="12" key="2">
    <citation type="submission" date="2025-08" db="UniProtKB">
        <authorList>
            <consortium name="Ensembl"/>
        </authorList>
    </citation>
    <scope>IDENTIFICATION</scope>
</reference>
<keyword evidence="1" id="KW-0813">Transport</keyword>
<dbReference type="Ensembl" id="ENSNLET00000059674.1">
    <property type="protein sequence ID" value="ENSNLEP00000031494.1"/>
    <property type="gene ID" value="ENSNLEG00000034463.1"/>
</dbReference>
<evidence type="ECO:0000256" key="6">
    <source>
        <dbReference type="ARBA" id="ARBA00023170"/>
    </source>
</evidence>
<evidence type="ECO:0000256" key="1">
    <source>
        <dbReference type="ARBA" id="ARBA00022448"/>
    </source>
</evidence>
<dbReference type="EMBL" id="ADFV01170688">
    <property type="status" value="NOT_ANNOTATED_CDS"/>
    <property type="molecule type" value="Genomic_DNA"/>
</dbReference>
<dbReference type="InterPro" id="IPR006201">
    <property type="entry name" value="Neur_channel"/>
</dbReference>
<organism evidence="12 13">
    <name type="scientific">Nomascus leucogenys</name>
    <name type="common">Northern white-cheeked gibbon</name>
    <name type="synonym">Hylobates leucogenys</name>
    <dbReference type="NCBI Taxonomy" id="61853"/>
    <lineage>
        <taxon>Eukaryota</taxon>
        <taxon>Metazoa</taxon>
        <taxon>Chordata</taxon>
        <taxon>Craniata</taxon>
        <taxon>Vertebrata</taxon>
        <taxon>Euteleostomi</taxon>
        <taxon>Mammalia</taxon>
        <taxon>Eutheria</taxon>
        <taxon>Euarchontoglires</taxon>
        <taxon>Primates</taxon>
        <taxon>Haplorrhini</taxon>
        <taxon>Catarrhini</taxon>
        <taxon>Hylobatidae</taxon>
        <taxon>Nomascus</taxon>
    </lineage>
</organism>
<dbReference type="GeneTree" id="ENSGT00940000156739"/>
<keyword evidence="11" id="KW-1133">Transmembrane helix</keyword>
<protein>
    <recommendedName>
        <fullName evidence="14">5-hydroxytryptamine receptor 3D</fullName>
    </recommendedName>
</protein>
<dbReference type="GO" id="GO:0005230">
    <property type="term" value="F:extracellular ligand-gated monoatomic ion channel activity"/>
    <property type="evidence" value="ECO:0007669"/>
    <property type="project" value="UniProtKB-ARBA"/>
</dbReference>